<keyword evidence="4" id="KW-0479">Metal-binding</keyword>
<dbReference type="GO" id="GO:0004497">
    <property type="term" value="F:monooxygenase activity"/>
    <property type="evidence" value="ECO:0007669"/>
    <property type="project" value="UniProtKB-KW"/>
</dbReference>
<dbReference type="Gene3D" id="1.10.630.10">
    <property type="entry name" value="Cytochrome P450"/>
    <property type="match status" value="1"/>
</dbReference>
<keyword evidence="3" id="KW-0349">Heme</keyword>
<evidence type="ECO:0000256" key="6">
    <source>
        <dbReference type="ARBA" id="ARBA00023004"/>
    </source>
</evidence>
<evidence type="ECO:0000256" key="2">
    <source>
        <dbReference type="ARBA" id="ARBA00010617"/>
    </source>
</evidence>
<evidence type="ECO:0000256" key="7">
    <source>
        <dbReference type="ARBA" id="ARBA00023033"/>
    </source>
</evidence>
<keyword evidence="9" id="KW-1185">Reference proteome</keyword>
<proteinExistence type="inferred from homology"/>
<organism evidence="8 9">
    <name type="scientific">Dipteronia dyeriana</name>
    <dbReference type="NCBI Taxonomy" id="168575"/>
    <lineage>
        <taxon>Eukaryota</taxon>
        <taxon>Viridiplantae</taxon>
        <taxon>Streptophyta</taxon>
        <taxon>Embryophyta</taxon>
        <taxon>Tracheophyta</taxon>
        <taxon>Spermatophyta</taxon>
        <taxon>Magnoliopsida</taxon>
        <taxon>eudicotyledons</taxon>
        <taxon>Gunneridae</taxon>
        <taxon>Pentapetalae</taxon>
        <taxon>rosids</taxon>
        <taxon>malvids</taxon>
        <taxon>Sapindales</taxon>
        <taxon>Sapindaceae</taxon>
        <taxon>Hippocastanoideae</taxon>
        <taxon>Acereae</taxon>
        <taxon>Dipteronia</taxon>
    </lineage>
</organism>
<evidence type="ECO:0000256" key="3">
    <source>
        <dbReference type="ARBA" id="ARBA00022617"/>
    </source>
</evidence>
<dbReference type="PANTHER" id="PTHR47944">
    <property type="entry name" value="CYTOCHROME P450 98A9"/>
    <property type="match status" value="1"/>
</dbReference>
<keyword evidence="6" id="KW-0408">Iron</keyword>
<comment type="caution">
    <text evidence="8">The sequence shown here is derived from an EMBL/GenBank/DDBJ whole genome shotgun (WGS) entry which is preliminary data.</text>
</comment>
<comment type="similarity">
    <text evidence="2">Belongs to the cytochrome P450 family.</text>
</comment>
<evidence type="ECO:0000256" key="5">
    <source>
        <dbReference type="ARBA" id="ARBA00023002"/>
    </source>
</evidence>
<dbReference type="PANTHER" id="PTHR47944:SF5">
    <property type="entry name" value="CYTOCHROME P450 71A1-LIKE"/>
    <property type="match status" value="1"/>
</dbReference>
<keyword evidence="5" id="KW-0560">Oxidoreductase</keyword>
<reference evidence="8" key="1">
    <citation type="journal article" date="2023" name="Plant J.">
        <title>Genome sequences and population genomics provide insights into the demographic history, inbreeding, and mutation load of two 'living fossil' tree species of Dipteronia.</title>
        <authorList>
            <person name="Feng Y."/>
            <person name="Comes H.P."/>
            <person name="Chen J."/>
            <person name="Zhu S."/>
            <person name="Lu R."/>
            <person name="Zhang X."/>
            <person name="Li P."/>
            <person name="Qiu J."/>
            <person name="Olsen K.M."/>
            <person name="Qiu Y."/>
        </authorList>
    </citation>
    <scope>NUCLEOTIDE SEQUENCE</scope>
    <source>
        <strain evidence="8">KIB01</strain>
    </source>
</reference>
<evidence type="ECO:0000256" key="1">
    <source>
        <dbReference type="ARBA" id="ARBA00001971"/>
    </source>
</evidence>
<dbReference type="GO" id="GO:0016705">
    <property type="term" value="F:oxidoreductase activity, acting on paired donors, with incorporation or reduction of molecular oxygen"/>
    <property type="evidence" value="ECO:0007669"/>
    <property type="project" value="InterPro"/>
</dbReference>
<dbReference type="EMBL" id="JANJYI010000006">
    <property type="protein sequence ID" value="KAK2645216.1"/>
    <property type="molecule type" value="Genomic_DNA"/>
</dbReference>
<comment type="cofactor">
    <cofactor evidence="1">
        <name>heme</name>
        <dbReference type="ChEBI" id="CHEBI:30413"/>
    </cofactor>
</comment>
<dbReference type="Proteomes" id="UP001280121">
    <property type="component" value="Unassembled WGS sequence"/>
</dbReference>
<protein>
    <submittedName>
        <fullName evidence="8">Uncharacterized protein</fullName>
    </submittedName>
</protein>
<evidence type="ECO:0000256" key="4">
    <source>
        <dbReference type="ARBA" id="ARBA00022723"/>
    </source>
</evidence>
<gene>
    <name evidence="8" type="ORF">Ddye_020411</name>
</gene>
<dbReference type="AlphaFoldDB" id="A0AAD9U0G7"/>
<name>A0AAD9U0G7_9ROSI</name>
<keyword evidence="7" id="KW-0503">Monooxygenase</keyword>
<accession>A0AAD9U0G7</accession>
<dbReference type="SUPFAM" id="SSF48264">
    <property type="entry name" value="Cytochrome P450"/>
    <property type="match status" value="1"/>
</dbReference>
<evidence type="ECO:0000313" key="8">
    <source>
        <dbReference type="EMBL" id="KAK2645216.1"/>
    </source>
</evidence>
<dbReference type="GO" id="GO:0020037">
    <property type="term" value="F:heme binding"/>
    <property type="evidence" value="ECO:0007669"/>
    <property type="project" value="InterPro"/>
</dbReference>
<sequence>MEALSLVVSVVTWLLFTLAFLKKNSTSWRQRHPPLQLPPGQELKIYLSELFSSKRLESYEYIRVEELRAFFSRLFALSGKPVLLKEHLSRVTLSIISRIMLDKKYFSESKFETAVVTLEYFQEMLDELFRSMECLILEIGFREENESLEKEICSIS</sequence>
<dbReference type="GO" id="GO:0005506">
    <property type="term" value="F:iron ion binding"/>
    <property type="evidence" value="ECO:0007669"/>
    <property type="project" value="InterPro"/>
</dbReference>
<dbReference type="InterPro" id="IPR036396">
    <property type="entry name" value="Cyt_P450_sf"/>
</dbReference>
<evidence type="ECO:0000313" key="9">
    <source>
        <dbReference type="Proteomes" id="UP001280121"/>
    </source>
</evidence>